<dbReference type="AlphaFoldDB" id="A0A2R5FYQ9"/>
<reference evidence="3 4" key="1">
    <citation type="submission" date="2017-12" db="EMBL/GenBank/DDBJ databases">
        <title>Sequencing, de novo assembly and annotation of complete genome of a new Thraustochytrid species, strain FCC1311.</title>
        <authorList>
            <person name="Sedici K."/>
            <person name="Godart F."/>
            <person name="Aiese Cigliano R."/>
            <person name="Sanseverino W."/>
            <person name="Barakat M."/>
            <person name="Ortet P."/>
            <person name="Marechal E."/>
            <person name="Cagnac O."/>
            <person name="Amato A."/>
        </authorList>
    </citation>
    <scope>NUCLEOTIDE SEQUENCE [LARGE SCALE GENOMIC DNA]</scope>
</reference>
<dbReference type="OrthoDB" id="294702at2759"/>
<proteinExistence type="predicted"/>
<name>A0A2R5FYQ9_9STRA</name>
<dbReference type="SUPFAM" id="SSF53474">
    <property type="entry name" value="alpha/beta-Hydrolases"/>
    <property type="match status" value="1"/>
</dbReference>
<protein>
    <submittedName>
        <fullName evidence="3">Bifunctional epoxide hydrolase 2</fullName>
    </submittedName>
</protein>
<dbReference type="InterPro" id="IPR029058">
    <property type="entry name" value="AB_hydrolase_fold"/>
</dbReference>
<comment type="caution">
    <text evidence="3">The sequence shown here is derived from an EMBL/GenBank/DDBJ whole genome shotgun (WGS) entry which is preliminary data.</text>
</comment>
<sequence>MCTKVTAPPFFVFRLAVRWHGGLATKCHHHHASFRRRCGAWSKAEADGKQTANWMTMVSNANRGVVALVASFVLLLVSVLAFAEVFYSYGTAVWALYGSVAGLNVGLAFRRDLAPNKLHGALLGFAGVMSFAGFVAAAYWALLPDVEQGAPLKIVAVAAAHVLLVYWTALKFTGAENAEDRSIVPRDVETSKFGGDESSIKQKAGACCGCCGILTLVILVALASIHTILLASEKKGFYPGEDTFYEIQGHRIFARCEGPGIPGEPSIFFGHGLGGNSLDFSWVQRNLSAAGYRTCSYDRAGTGQSSAFGPLPRTSIQIASEEYDLLTELGISDFVYVGHSFFGFNSRVLHRDLVRMGEETRIKGIVYIDQVNPNVTEWCDPNKEYSSPAVYNLGLITSEMGVSRILEGIFGFLTSFGELEYLPEDVQAEYVANLHKSHYYRTRIDEFTRWGVSCSTVGNLEGEEKNFDFPERIVLPQEGIHADNLEGGAEMVDLSPDGQVIWVNDTRATHVRTLFDREFAQYTIDAIYELLALL</sequence>
<dbReference type="InParanoid" id="A0A2R5FYQ9"/>
<keyword evidence="4" id="KW-1185">Reference proteome</keyword>
<keyword evidence="1" id="KW-1133">Transmembrane helix</keyword>
<keyword evidence="1" id="KW-0812">Transmembrane</keyword>
<feature type="transmembrane region" description="Helical" evidence="1">
    <location>
        <begin position="65"/>
        <end position="83"/>
    </location>
</feature>
<feature type="transmembrane region" description="Helical" evidence="1">
    <location>
        <begin position="206"/>
        <end position="229"/>
    </location>
</feature>
<dbReference type="EMBL" id="BEYU01000001">
    <property type="protein sequence ID" value="GBG23887.1"/>
    <property type="molecule type" value="Genomic_DNA"/>
</dbReference>
<dbReference type="Gene3D" id="3.40.50.1820">
    <property type="entry name" value="alpha/beta hydrolase"/>
    <property type="match status" value="1"/>
</dbReference>
<feature type="transmembrane region" description="Helical" evidence="1">
    <location>
        <begin position="89"/>
        <end position="109"/>
    </location>
</feature>
<dbReference type="Proteomes" id="UP000241890">
    <property type="component" value="Unassembled WGS sequence"/>
</dbReference>
<feature type="domain" description="AB hydrolase-1" evidence="2">
    <location>
        <begin position="266"/>
        <end position="374"/>
    </location>
</feature>
<feature type="transmembrane region" description="Helical" evidence="1">
    <location>
        <begin position="154"/>
        <end position="172"/>
    </location>
</feature>
<organism evidence="3 4">
    <name type="scientific">Hondaea fermentalgiana</name>
    <dbReference type="NCBI Taxonomy" id="2315210"/>
    <lineage>
        <taxon>Eukaryota</taxon>
        <taxon>Sar</taxon>
        <taxon>Stramenopiles</taxon>
        <taxon>Bigyra</taxon>
        <taxon>Labyrinthulomycetes</taxon>
        <taxon>Thraustochytrida</taxon>
        <taxon>Thraustochytriidae</taxon>
        <taxon>Hondaea</taxon>
    </lineage>
</organism>
<keyword evidence="1" id="KW-0472">Membrane</keyword>
<gene>
    <name evidence="3" type="ORF">FCC1311_001062</name>
</gene>
<evidence type="ECO:0000259" key="2">
    <source>
        <dbReference type="Pfam" id="PF00561"/>
    </source>
</evidence>
<evidence type="ECO:0000256" key="1">
    <source>
        <dbReference type="SAM" id="Phobius"/>
    </source>
</evidence>
<dbReference type="GO" id="GO:0016787">
    <property type="term" value="F:hydrolase activity"/>
    <property type="evidence" value="ECO:0007669"/>
    <property type="project" value="UniProtKB-KW"/>
</dbReference>
<evidence type="ECO:0000313" key="4">
    <source>
        <dbReference type="Proteomes" id="UP000241890"/>
    </source>
</evidence>
<dbReference type="InterPro" id="IPR000073">
    <property type="entry name" value="AB_hydrolase_1"/>
</dbReference>
<keyword evidence="3" id="KW-0378">Hydrolase</keyword>
<feature type="transmembrane region" description="Helical" evidence="1">
    <location>
        <begin position="121"/>
        <end position="142"/>
    </location>
</feature>
<evidence type="ECO:0000313" key="3">
    <source>
        <dbReference type="EMBL" id="GBG23887.1"/>
    </source>
</evidence>
<accession>A0A2R5FYQ9</accession>
<dbReference type="Pfam" id="PF00561">
    <property type="entry name" value="Abhydrolase_1"/>
    <property type="match status" value="1"/>
</dbReference>